<name>K1PYX6_MAGGI</name>
<proteinExistence type="predicted"/>
<feature type="compositionally biased region" description="Polar residues" evidence="1">
    <location>
        <begin position="148"/>
        <end position="158"/>
    </location>
</feature>
<dbReference type="InParanoid" id="K1PYX6"/>
<protein>
    <submittedName>
        <fullName evidence="2">Uncharacterized protein</fullName>
    </submittedName>
</protein>
<dbReference type="KEGG" id="crg:105328024"/>
<dbReference type="HOGENOM" id="CLU_1016525_0_0_1"/>
<dbReference type="AlphaFoldDB" id="K1PYX6"/>
<feature type="compositionally biased region" description="Low complexity" evidence="1">
    <location>
        <begin position="181"/>
        <end position="195"/>
    </location>
</feature>
<feature type="region of interest" description="Disordered" evidence="1">
    <location>
        <begin position="130"/>
        <end position="274"/>
    </location>
</feature>
<accession>K1PYX6</accession>
<gene>
    <name evidence="2" type="ORF">CGI_10003383</name>
</gene>
<sequence>MDLWLNPSRSNEPTSKCDFCYQTGVPVKSLSCGSHFYCGVCEKFAPKFYKRADYTCSRCPGPRRSQRQSLDLDLSPTTLNVRPVKKRQDFKEVTIAVEGGNILSFGDPDPDSGDDLEGNNVQWDHLLESLTSSQQTRGKSPKMKKIPQTESRSFSTANKVDCKKSGGVGGSTRSCDDVLKKQSGSQRKSSGQKQRVGLEEQERGSSPVKGFRKRISPRYEATVARKTSEEEDDGYSPVGDVEGPDLSDSEGYPKGYISDGEGYQGGSEDEFWSF</sequence>
<dbReference type="EMBL" id="JH816333">
    <property type="protein sequence ID" value="EKC21750.1"/>
    <property type="molecule type" value="Genomic_DNA"/>
</dbReference>
<dbReference type="OrthoDB" id="6148489at2759"/>
<evidence type="ECO:0000256" key="1">
    <source>
        <dbReference type="SAM" id="MobiDB-lite"/>
    </source>
</evidence>
<organism evidence="2">
    <name type="scientific">Magallana gigas</name>
    <name type="common">Pacific oyster</name>
    <name type="synonym">Crassostrea gigas</name>
    <dbReference type="NCBI Taxonomy" id="29159"/>
    <lineage>
        <taxon>Eukaryota</taxon>
        <taxon>Metazoa</taxon>
        <taxon>Spiralia</taxon>
        <taxon>Lophotrochozoa</taxon>
        <taxon>Mollusca</taxon>
        <taxon>Bivalvia</taxon>
        <taxon>Autobranchia</taxon>
        <taxon>Pteriomorphia</taxon>
        <taxon>Ostreida</taxon>
        <taxon>Ostreoidea</taxon>
        <taxon>Ostreidae</taxon>
        <taxon>Magallana</taxon>
    </lineage>
</organism>
<reference evidence="2" key="1">
    <citation type="journal article" date="2012" name="Nature">
        <title>The oyster genome reveals stress adaptation and complexity of shell formation.</title>
        <authorList>
            <person name="Zhang G."/>
            <person name="Fang X."/>
            <person name="Guo X."/>
            <person name="Li L."/>
            <person name="Luo R."/>
            <person name="Xu F."/>
            <person name="Yang P."/>
            <person name="Zhang L."/>
            <person name="Wang X."/>
            <person name="Qi H."/>
            <person name="Xiong Z."/>
            <person name="Que H."/>
            <person name="Xie Y."/>
            <person name="Holland P.W."/>
            <person name="Paps J."/>
            <person name="Zhu Y."/>
            <person name="Wu F."/>
            <person name="Chen Y."/>
            <person name="Wang J."/>
            <person name="Peng C."/>
            <person name="Meng J."/>
            <person name="Yang L."/>
            <person name="Liu J."/>
            <person name="Wen B."/>
            <person name="Zhang N."/>
            <person name="Huang Z."/>
            <person name="Zhu Q."/>
            <person name="Feng Y."/>
            <person name="Mount A."/>
            <person name="Hedgecock D."/>
            <person name="Xu Z."/>
            <person name="Liu Y."/>
            <person name="Domazet-Loso T."/>
            <person name="Du Y."/>
            <person name="Sun X."/>
            <person name="Zhang S."/>
            <person name="Liu B."/>
            <person name="Cheng P."/>
            <person name="Jiang X."/>
            <person name="Li J."/>
            <person name="Fan D."/>
            <person name="Wang W."/>
            <person name="Fu W."/>
            <person name="Wang T."/>
            <person name="Wang B."/>
            <person name="Zhang J."/>
            <person name="Peng Z."/>
            <person name="Li Y."/>
            <person name="Li N."/>
            <person name="Wang J."/>
            <person name="Chen M."/>
            <person name="He Y."/>
            <person name="Tan F."/>
            <person name="Song X."/>
            <person name="Zheng Q."/>
            <person name="Huang R."/>
            <person name="Yang H."/>
            <person name="Du X."/>
            <person name="Chen L."/>
            <person name="Yang M."/>
            <person name="Gaffney P.M."/>
            <person name="Wang S."/>
            <person name="Luo L."/>
            <person name="She Z."/>
            <person name="Ming Y."/>
            <person name="Huang W."/>
            <person name="Zhang S."/>
            <person name="Huang B."/>
            <person name="Zhang Y."/>
            <person name="Qu T."/>
            <person name="Ni P."/>
            <person name="Miao G."/>
            <person name="Wang J."/>
            <person name="Wang Q."/>
            <person name="Steinberg C.E."/>
            <person name="Wang H."/>
            <person name="Li N."/>
            <person name="Qian L."/>
            <person name="Zhang G."/>
            <person name="Li Y."/>
            <person name="Yang H."/>
            <person name="Liu X."/>
            <person name="Wang J."/>
            <person name="Yin Y."/>
            <person name="Wang J."/>
        </authorList>
    </citation>
    <scope>NUCLEOTIDE SEQUENCE [LARGE SCALE GENOMIC DNA]</scope>
    <source>
        <strain evidence="2">05x7-T-G4-1.051#20</strain>
    </source>
</reference>
<evidence type="ECO:0000313" key="2">
    <source>
        <dbReference type="EMBL" id="EKC21750.1"/>
    </source>
</evidence>